<keyword evidence="12" id="KW-0934">Plastid</keyword>
<dbReference type="CDD" id="cd00773">
    <property type="entry name" value="HisRS-like_core"/>
    <property type="match status" value="1"/>
</dbReference>
<dbReference type="CDD" id="cd00859">
    <property type="entry name" value="HisRS_anticodon"/>
    <property type="match status" value="1"/>
</dbReference>
<dbReference type="Gene3D" id="3.30.930.10">
    <property type="entry name" value="Bira Bifunctional Protein, Domain 2"/>
    <property type="match status" value="1"/>
</dbReference>
<dbReference type="PROSITE" id="PS50862">
    <property type="entry name" value="AA_TRNA_LIGASE_II"/>
    <property type="match status" value="1"/>
</dbReference>
<geneLocation type="plastid" evidence="12"/>
<feature type="binding site" evidence="10">
    <location>
        <position position="124"/>
    </location>
    <ligand>
        <name>L-histidine</name>
        <dbReference type="ChEBI" id="CHEBI:57595"/>
    </ligand>
</feature>
<dbReference type="InterPro" id="IPR015807">
    <property type="entry name" value="His-tRNA-ligase"/>
</dbReference>
<reference evidence="12" key="1">
    <citation type="journal article" date="2019" name="Mol. Phylogenet. Evol.">
        <title>Morphological evolution and classification of the red algal order Ceramiales inferred using plastid phylogenomics.</title>
        <authorList>
            <person name="Diaz-Tapia P."/>
            <person name="Pasella M.M."/>
            <person name="Verbruggen H."/>
            <person name="Maggs C.A."/>
        </authorList>
    </citation>
    <scope>NUCLEOTIDE SEQUENCE</scope>
    <source>
        <strain evidence="12">PD2952</strain>
    </source>
</reference>
<dbReference type="EMBL" id="MK814632">
    <property type="protein sequence ID" value="QCI05411.1"/>
    <property type="molecule type" value="Genomic_DNA"/>
</dbReference>
<feature type="binding site" evidence="10">
    <location>
        <position position="128"/>
    </location>
    <ligand>
        <name>L-histidine</name>
        <dbReference type="ChEBI" id="CHEBI:57595"/>
    </ligand>
</feature>
<dbReference type="GO" id="GO:0004821">
    <property type="term" value="F:histidine-tRNA ligase activity"/>
    <property type="evidence" value="ECO:0007669"/>
    <property type="project" value="UniProtKB-EC"/>
</dbReference>
<evidence type="ECO:0000256" key="7">
    <source>
        <dbReference type="ARBA" id="ARBA00023146"/>
    </source>
</evidence>
<evidence type="ECO:0000256" key="1">
    <source>
        <dbReference type="ARBA" id="ARBA00008226"/>
    </source>
</evidence>
<dbReference type="InterPro" id="IPR004516">
    <property type="entry name" value="HisRS/HisZ"/>
</dbReference>
<feature type="binding site" evidence="10">
    <location>
        <begin position="79"/>
        <end position="81"/>
    </location>
    <ligand>
        <name>L-histidine</name>
        <dbReference type="ChEBI" id="CHEBI:57595"/>
    </ligand>
</feature>
<keyword evidence="4" id="KW-0547">Nucleotide-binding</keyword>
<protein>
    <recommendedName>
        <fullName evidence="2">histidine--tRNA ligase</fullName>
        <ecNumber evidence="2">6.1.1.21</ecNumber>
    </recommendedName>
    <alternativeName>
        <fullName evidence="8">Histidyl-tRNA synthetase</fullName>
    </alternativeName>
</protein>
<keyword evidence="5" id="KW-0067">ATP-binding</keyword>
<dbReference type="Pfam" id="PF03129">
    <property type="entry name" value="HGTP_anticodon"/>
    <property type="match status" value="1"/>
</dbReference>
<dbReference type="PANTHER" id="PTHR43707">
    <property type="entry name" value="HISTIDYL-TRNA SYNTHETASE"/>
    <property type="match status" value="1"/>
</dbReference>
<keyword evidence="6" id="KW-0648">Protein biosynthesis</keyword>
<keyword evidence="3 12" id="KW-0436">Ligase</keyword>
<evidence type="ECO:0000256" key="10">
    <source>
        <dbReference type="PIRSR" id="PIRSR001549-1"/>
    </source>
</evidence>
<reference evidence="12" key="2">
    <citation type="submission" date="2019-04" db="EMBL/GenBank/DDBJ databases">
        <authorList>
            <person name="Pasella M."/>
        </authorList>
    </citation>
    <scope>NUCLEOTIDE SEQUENCE</scope>
    <source>
        <strain evidence="12">PD2952</strain>
    </source>
</reference>
<gene>
    <name evidence="12" type="primary">syh</name>
</gene>
<evidence type="ECO:0000256" key="8">
    <source>
        <dbReference type="ARBA" id="ARBA00030619"/>
    </source>
</evidence>
<dbReference type="InterPro" id="IPR041715">
    <property type="entry name" value="HisRS-like_core"/>
</dbReference>
<evidence type="ECO:0000259" key="11">
    <source>
        <dbReference type="PROSITE" id="PS50862"/>
    </source>
</evidence>
<dbReference type="InterPro" id="IPR036621">
    <property type="entry name" value="Anticodon-bd_dom_sf"/>
</dbReference>
<dbReference type="InterPro" id="IPR033656">
    <property type="entry name" value="HisRS_anticodon"/>
</dbReference>
<evidence type="ECO:0000256" key="3">
    <source>
        <dbReference type="ARBA" id="ARBA00022598"/>
    </source>
</evidence>
<evidence type="ECO:0000256" key="4">
    <source>
        <dbReference type="ARBA" id="ARBA00022741"/>
    </source>
</evidence>
<dbReference type="GO" id="GO:0005524">
    <property type="term" value="F:ATP binding"/>
    <property type="evidence" value="ECO:0007669"/>
    <property type="project" value="UniProtKB-KW"/>
</dbReference>
<dbReference type="PIRSF" id="PIRSF001549">
    <property type="entry name" value="His-tRNA_synth"/>
    <property type="match status" value="1"/>
</dbReference>
<name>A0A4D6WRP0_9FLOR</name>
<feature type="binding site" evidence="10">
    <location>
        <position position="255"/>
    </location>
    <ligand>
        <name>L-histidine</name>
        <dbReference type="ChEBI" id="CHEBI:57595"/>
    </ligand>
</feature>
<dbReference type="SUPFAM" id="SSF52954">
    <property type="entry name" value="Class II aaRS ABD-related"/>
    <property type="match status" value="1"/>
</dbReference>
<proteinExistence type="inferred from homology"/>
<feature type="binding site" evidence="10">
    <location>
        <position position="110"/>
    </location>
    <ligand>
        <name>L-histidine</name>
        <dbReference type="ChEBI" id="CHEBI:57595"/>
    </ligand>
</feature>
<feature type="domain" description="Aminoacyl-transfer RNA synthetases class-II family profile" evidence="11">
    <location>
        <begin position="1"/>
        <end position="311"/>
    </location>
</feature>
<accession>A0A4D6WRP0</accession>
<dbReference type="NCBIfam" id="TIGR00442">
    <property type="entry name" value="hisS"/>
    <property type="match status" value="1"/>
</dbReference>
<dbReference type="InterPro" id="IPR006195">
    <property type="entry name" value="aa-tRNA-synth_II"/>
</dbReference>
<evidence type="ECO:0000256" key="2">
    <source>
        <dbReference type="ARBA" id="ARBA00012815"/>
    </source>
</evidence>
<evidence type="ECO:0000256" key="6">
    <source>
        <dbReference type="ARBA" id="ARBA00022917"/>
    </source>
</evidence>
<comment type="similarity">
    <text evidence="1">Belongs to the class-II aminoacyl-tRNA synthetase family.</text>
</comment>
<sequence length="417" mass="48646">MHILRGTKDILPQEIINWQYIYQTVYETLKTYNYQEIRTPIIEATDLFQRSIGNDTDIVYKEMYSFKDQGNRQITLRPEGTASIARAFIDNQLYLKKNINKLWYVGPMFRYERPQSGRQRQFHQIGIECIGSINPIADAEVIRLANQILQKLQCNDYNIELNSLGNLEERSNYTNHLIEYLSKYQTDLDQDSQRRLISNPLRILDSKDNKTQEILDNGPKLKKFLNKASLEHFDQLCQFLNILNINYTINEKLVRGLDYYNNTAFEITTYIDNNKETICGGGRYDTLIKQLGGPDTPSIGWAMGIERLLRLTNQSLNKQYHKIDLYIAIIGYGAQIEIWDIIKFIEQYDIIFELDLSNNSLKKQIKNADKVGAKFCLILGENEIKNKHLSLKNLETGQQITIANNELIYLIRMITKN</sequence>
<evidence type="ECO:0000256" key="5">
    <source>
        <dbReference type="ARBA" id="ARBA00022840"/>
    </source>
</evidence>
<dbReference type="GO" id="GO:0005737">
    <property type="term" value="C:cytoplasm"/>
    <property type="evidence" value="ECO:0007669"/>
    <property type="project" value="InterPro"/>
</dbReference>
<dbReference type="Pfam" id="PF13393">
    <property type="entry name" value="tRNA-synt_His"/>
    <property type="match status" value="1"/>
</dbReference>
<evidence type="ECO:0000313" key="12">
    <source>
        <dbReference type="EMBL" id="QCI05411.1"/>
    </source>
</evidence>
<dbReference type="Gene3D" id="3.40.50.800">
    <property type="entry name" value="Anticodon-binding domain"/>
    <property type="match status" value="1"/>
</dbReference>
<comment type="catalytic activity">
    <reaction evidence="9">
        <text>tRNA(His) + L-histidine + ATP = L-histidyl-tRNA(His) + AMP + diphosphate + H(+)</text>
        <dbReference type="Rhea" id="RHEA:17313"/>
        <dbReference type="Rhea" id="RHEA-COMP:9665"/>
        <dbReference type="Rhea" id="RHEA-COMP:9689"/>
        <dbReference type="ChEBI" id="CHEBI:15378"/>
        <dbReference type="ChEBI" id="CHEBI:30616"/>
        <dbReference type="ChEBI" id="CHEBI:33019"/>
        <dbReference type="ChEBI" id="CHEBI:57595"/>
        <dbReference type="ChEBI" id="CHEBI:78442"/>
        <dbReference type="ChEBI" id="CHEBI:78527"/>
        <dbReference type="ChEBI" id="CHEBI:456215"/>
        <dbReference type="EC" id="6.1.1.21"/>
    </reaction>
</comment>
<organism evidence="12">
    <name type="scientific">Crouania attenuata</name>
    <dbReference type="NCBI Taxonomy" id="42002"/>
    <lineage>
        <taxon>Eukaryota</taxon>
        <taxon>Rhodophyta</taxon>
        <taxon>Florideophyceae</taxon>
        <taxon>Rhodymeniophycidae</taxon>
        <taxon>Ceramiales</taxon>
        <taxon>Callithamniaceae</taxon>
        <taxon>Crouania</taxon>
    </lineage>
</organism>
<evidence type="ECO:0000256" key="9">
    <source>
        <dbReference type="ARBA" id="ARBA00047639"/>
    </source>
</evidence>
<dbReference type="HAMAP" id="MF_00127">
    <property type="entry name" value="His_tRNA_synth"/>
    <property type="match status" value="1"/>
</dbReference>
<dbReference type="SUPFAM" id="SSF55681">
    <property type="entry name" value="Class II aaRS and biotin synthetases"/>
    <property type="match status" value="1"/>
</dbReference>
<dbReference type="InterPro" id="IPR004154">
    <property type="entry name" value="Anticodon-bd"/>
</dbReference>
<dbReference type="InterPro" id="IPR045864">
    <property type="entry name" value="aa-tRNA-synth_II/BPL/LPL"/>
</dbReference>
<dbReference type="AlphaFoldDB" id="A0A4D6WRP0"/>
<dbReference type="EC" id="6.1.1.21" evidence="2"/>
<keyword evidence="7" id="KW-0030">Aminoacyl-tRNA synthetase</keyword>
<dbReference type="PANTHER" id="PTHR43707:SF1">
    <property type="entry name" value="HISTIDINE--TRNA LIGASE, MITOCHONDRIAL-RELATED"/>
    <property type="match status" value="1"/>
</dbReference>
<feature type="binding site" evidence="10">
    <location>
        <begin position="259"/>
        <end position="260"/>
    </location>
    <ligand>
        <name>L-histidine</name>
        <dbReference type="ChEBI" id="CHEBI:57595"/>
    </ligand>
</feature>
<dbReference type="GO" id="GO:0006427">
    <property type="term" value="P:histidyl-tRNA aminoacylation"/>
    <property type="evidence" value="ECO:0007669"/>
    <property type="project" value="InterPro"/>
</dbReference>